<dbReference type="STRING" id="1121883.SAMN02745226_01652"/>
<dbReference type="InterPro" id="IPR005537">
    <property type="entry name" value="RAMP_III_fam"/>
</dbReference>
<dbReference type="InterPro" id="IPR013412">
    <property type="entry name" value="CRISPR-assoc_RAMP_Csm3"/>
</dbReference>
<gene>
    <name evidence="10" type="ORF">SAMN02745226_01652</name>
</gene>
<dbReference type="GO" id="GO:0004519">
    <property type="term" value="F:endonuclease activity"/>
    <property type="evidence" value="ECO:0007669"/>
    <property type="project" value="UniProtKB-KW"/>
</dbReference>
<dbReference type="OrthoDB" id="1063910at2"/>
<evidence type="ECO:0000259" key="9">
    <source>
        <dbReference type="Pfam" id="PF03787"/>
    </source>
</evidence>
<evidence type="ECO:0000256" key="7">
    <source>
        <dbReference type="ARBA" id="ARBA00023118"/>
    </source>
</evidence>
<evidence type="ECO:0000256" key="3">
    <source>
        <dbReference type="ARBA" id="ARBA00022722"/>
    </source>
</evidence>
<organism evidence="10 11">
    <name type="scientific">Fervidobacterium gondwanense DSM 13020</name>
    <dbReference type="NCBI Taxonomy" id="1121883"/>
    <lineage>
        <taxon>Bacteria</taxon>
        <taxon>Thermotogati</taxon>
        <taxon>Thermotogota</taxon>
        <taxon>Thermotogae</taxon>
        <taxon>Thermotogales</taxon>
        <taxon>Fervidobacteriaceae</taxon>
        <taxon>Fervidobacterium</taxon>
    </lineage>
</organism>
<dbReference type="InterPro" id="IPR052216">
    <property type="entry name" value="CRISPR_Csm3_endoribonuclease"/>
</dbReference>
<dbReference type="Proteomes" id="UP000184207">
    <property type="component" value="Unassembled WGS sequence"/>
</dbReference>
<keyword evidence="3" id="KW-0540">Nuclease</keyword>
<evidence type="ECO:0000256" key="6">
    <source>
        <dbReference type="ARBA" id="ARBA00022884"/>
    </source>
</evidence>
<keyword evidence="4" id="KW-0255">Endonuclease</keyword>
<sequence>MAAKSFEGKYIIKADIRLLTGLHIGTSKDDLEIGGLDNPVIKDAQGRPYIPGSSLKGKLRTLSEFFHGKVSNNGEPHGCGDENCEVCGLFGAGIKGKEGKPLYLRRLIVRDAMLDPKSVEAFETYLETKYTEVKHENSINRLTSEANPRQQERVPAGAVFQSEFSVNIFENDGTKFIEELLKIMRLLEDDYIGGSGSRGYGKIKFEDIVIKKRSVDFYKGTANEEVIISGAKSVDEALKAIK</sequence>
<evidence type="ECO:0000256" key="8">
    <source>
        <dbReference type="ARBA" id="ARBA00033183"/>
    </source>
</evidence>
<dbReference type="EMBL" id="FRDJ01000010">
    <property type="protein sequence ID" value="SHN66552.1"/>
    <property type="molecule type" value="Genomic_DNA"/>
</dbReference>
<dbReference type="NCBIfam" id="TIGR02582">
    <property type="entry name" value="cas7_TM1809"/>
    <property type="match status" value="1"/>
</dbReference>
<dbReference type="PANTHER" id="PTHR35579">
    <property type="entry name" value="CRISPR SYSTEM CMS ENDORIBONUCLEASE CSM3"/>
    <property type="match status" value="1"/>
</dbReference>
<feature type="domain" description="CRISPR type III-associated protein" evidence="9">
    <location>
        <begin position="16"/>
        <end position="204"/>
    </location>
</feature>
<evidence type="ECO:0000313" key="11">
    <source>
        <dbReference type="Proteomes" id="UP000184207"/>
    </source>
</evidence>
<evidence type="ECO:0000313" key="10">
    <source>
        <dbReference type="EMBL" id="SHN66552.1"/>
    </source>
</evidence>
<dbReference type="GO" id="GO:0003723">
    <property type="term" value="F:RNA binding"/>
    <property type="evidence" value="ECO:0007669"/>
    <property type="project" value="UniProtKB-KW"/>
</dbReference>
<keyword evidence="6" id="KW-0694">RNA-binding</keyword>
<dbReference type="AlphaFoldDB" id="A0A1M7T7D5"/>
<evidence type="ECO:0000256" key="1">
    <source>
        <dbReference type="ARBA" id="ARBA00006342"/>
    </source>
</evidence>
<dbReference type="GO" id="GO:0016787">
    <property type="term" value="F:hydrolase activity"/>
    <property type="evidence" value="ECO:0007669"/>
    <property type="project" value="UniProtKB-KW"/>
</dbReference>
<comment type="similarity">
    <text evidence="1">Belongs to the CRISPR-associated Csm3 family.</text>
</comment>
<keyword evidence="7" id="KW-0051">Antiviral defense</keyword>
<keyword evidence="11" id="KW-1185">Reference proteome</keyword>
<protein>
    <recommendedName>
        <fullName evidence="2">CRISPR system Cms endoribonuclease Csm3</fullName>
    </recommendedName>
    <alternativeName>
        <fullName evidence="8">CRISPR type III A-associated RAMP protein Csm3</fullName>
    </alternativeName>
</protein>
<proteinExistence type="inferred from homology"/>
<keyword evidence="5" id="KW-0378">Hydrolase</keyword>
<evidence type="ECO:0000256" key="2">
    <source>
        <dbReference type="ARBA" id="ARBA00022150"/>
    </source>
</evidence>
<name>A0A1M7T7D5_FERGO</name>
<evidence type="ECO:0000256" key="4">
    <source>
        <dbReference type="ARBA" id="ARBA00022759"/>
    </source>
</evidence>
<reference evidence="11" key="1">
    <citation type="submission" date="2016-12" db="EMBL/GenBank/DDBJ databases">
        <authorList>
            <person name="Varghese N."/>
            <person name="Submissions S."/>
        </authorList>
    </citation>
    <scope>NUCLEOTIDE SEQUENCE [LARGE SCALE GENOMIC DNA]</scope>
    <source>
        <strain evidence="11">DSM 13020</strain>
    </source>
</reference>
<dbReference type="RefSeq" id="WP_072760361.1">
    <property type="nucleotide sequence ID" value="NZ_FRDJ01000010.1"/>
</dbReference>
<evidence type="ECO:0000256" key="5">
    <source>
        <dbReference type="ARBA" id="ARBA00022801"/>
    </source>
</evidence>
<dbReference type="PANTHER" id="PTHR35579:SF3">
    <property type="entry name" value="CRISPR SYSTEM CMS ENDORIBONUCLEASE CSM3"/>
    <property type="match status" value="1"/>
</dbReference>
<dbReference type="GO" id="GO:0051607">
    <property type="term" value="P:defense response to virus"/>
    <property type="evidence" value="ECO:0007669"/>
    <property type="project" value="UniProtKB-KW"/>
</dbReference>
<dbReference type="Pfam" id="PF03787">
    <property type="entry name" value="RAMPs"/>
    <property type="match status" value="1"/>
</dbReference>
<accession>A0A1M7T7D5</accession>